<dbReference type="Gene3D" id="3.30.565.10">
    <property type="entry name" value="Histidine kinase-like ATPase, C-terminal domain"/>
    <property type="match status" value="1"/>
</dbReference>
<evidence type="ECO:0000313" key="10">
    <source>
        <dbReference type="EMBL" id="MCX2976315.1"/>
    </source>
</evidence>
<keyword evidence="11" id="KW-1185">Reference proteome</keyword>
<dbReference type="InterPro" id="IPR003594">
    <property type="entry name" value="HATPase_dom"/>
</dbReference>
<evidence type="ECO:0000256" key="6">
    <source>
        <dbReference type="PROSITE-ProRule" id="PRU00169"/>
    </source>
</evidence>
<reference evidence="10" key="1">
    <citation type="submission" date="2019-02" db="EMBL/GenBank/DDBJ databases">
        <authorList>
            <person name="Li S.-H."/>
        </authorList>
    </citation>
    <scope>NUCLEOTIDE SEQUENCE</scope>
    <source>
        <strain evidence="10">IMCC11814</strain>
    </source>
</reference>
<dbReference type="Gene3D" id="1.10.287.130">
    <property type="match status" value="1"/>
</dbReference>
<feature type="domain" description="Response regulatory" evidence="9">
    <location>
        <begin position="557"/>
        <end position="673"/>
    </location>
</feature>
<dbReference type="PANTHER" id="PTHR43065">
    <property type="entry name" value="SENSOR HISTIDINE KINASE"/>
    <property type="match status" value="1"/>
</dbReference>
<dbReference type="SMART" id="SM00448">
    <property type="entry name" value="REC"/>
    <property type="match status" value="1"/>
</dbReference>
<feature type="coiled-coil region" evidence="7">
    <location>
        <begin position="268"/>
        <end position="302"/>
    </location>
</feature>
<dbReference type="InterPro" id="IPR011006">
    <property type="entry name" value="CheY-like_superfamily"/>
</dbReference>
<dbReference type="SUPFAM" id="SSF55874">
    <property type="entry name" value="ATPase domain of HSP90 chaperone/DNA topoisomerase II/histidine kinase"/>
    <property type="match status" value="1"/>
</dbReference>
<dbReference type="PROSITE" id="PS50110">
    <property type="entry name" value="RESPONSE_REGULATORY"/>
    <property type="match status" value="1"/>
</dbReference>
<dbReference type="InterPro" id="IPR036890">
    <property type="entry name" value="HATPase_C_sf"/>
</dbReference>
<sequence>MSTIRLLCPRLSNNAQQREAMAQDINPPMIVRGPGTFVRANAAFYEATGLTAAQLSSQELLEWIIPSDQSLVKSMIKSPPKDSFRIGHRTSHRHSIPLDLRVQATPEGTVVLGRLAETDHALHPYVKEFDKGTVSGTLETIARIVESQNPDYKCSILLVDQNRFVRGAGPSLPEEYNDAIDGEAIGPNVGSCGTAIFWNIPVIVSDIQADPLWQKLAPLAKNAGVAACWSHPFTNSSGEVLGALALYAAWPQSPTRDQLERLRSAALMTGLAVERGRAEEELREQRKREAELEMQLRQVAKMEALGALAGGIAHDFNNLLAAIRGNAELALMNLSEDDPTIRLIDSIVVTSQRAAGVCSQMLTYAGKGTIQLEQIEFGQLLREVGDLVQAGISKKALLHYSLCKDPIYVRGDENQLLQVILNLITNAAEAIGDDEGVIDIAAIVAHYDRATLQLLAPDMSLPSGDYIRIKISDTGCGMSEITKSKVFDPFFSTKFTGRGLGLASVTGIIRKHNGVISVSSTPDVGTTFTILLPTVPAPAAKYDLSPRESVTAGGARKILVVDDEAELRTVFRHILERNGFQVVEAKDGEDALVQFSRDSDGFDCVLLDLSMPKLSGEEVFNELRELNGDIPVVVISGYSEQDILNRLNGAPIAGTLRKPVAASKLVDVISEAALDLRQREK</sequence>
<accession>A0ABT3T231</accession>
<dbReference type="Pfam" id="PF00072">
    <property type="entry name" value="Response_reg"/>
    <property type="match status" value="1"/>
</dbReference>
<dbReference type="InterPro" id="IPR036097">
    <property type="entry name" value="HisK_dim/P_sf"/>
</dbReference>
<dbReference type="Pfam" id="PF13185">
    <property type="entry name" value="GAF_2"/>
    <property type="match status" value="1"/>
</dbReference>
<evidence type="ECO:0000256" key="4">
    <source>
        <dbReference type="ARBA" id="ARBA00022679"/>
    </source>
</evidence>
<comment type="caution">
    <text evidence="10">The sequence shown here is derived from an EMBL/GenBank/DDBJ whole genome shotgun (WGS) entry which is preliminary data.</text>
</comment>
<evidence type="ECO:0000256" key="1">
    <source>
        <dbReference type="ARBA" id="ARBA00000085"/>
    </source>
</evidence>
<dbReference type="Pfam" id="PF02518">
    <property type="entry name" value="HATPase_c"/>
    <property type="match status" value="1"/>
</dbReference>
<evidence type="ECO:0000259" key="8">
    <source>
        <dbReference type="PROSITE" id="PS50109"/>
    </source>
</evidence>
<comment type="catalytic activity">
    <reaction evidence="1">
        <text>ATP + protein L-histidine = ADP + protein N-phospho-L-histidine.</text>
        <dbReference type="EC" id="2.7.13.3"/>
    </reaction>
</comment>
<dbReference type="InterPro" id="IPR005467">
    <property type="entry name" value="His_kinase_dom"/>
</dbReference>
<dbReference type="InterPro" id="IPR001789">
    <property type="entry name" value="Sig_transdc_resp-reg_receiver"/>
</dbReference>
<dbReference type="SMART" id="SM00387">
    <property type="entry name" value="HATPase_c"/>
    <property type="match status" value="1"/>
</dbReference>
<dbReference type="InterPro" id="IPR003661">
    <property type="entry name" value="HisK_dim/P_dom"/>
</dbReference>
<evidence type="ECO:0000256" key="2">
    <source>
        <dbReference type="ARBA" id="ARBA00012438"/>
    </source>
</evidence>
<dbReference type="Pfam" id="PF00512">
    <property type="entry name" value="HisKA"/>
    <property type="match status" value="1"/>
</dbReference>
<dbReference type="SMART" id="SM00065">
    <property type="entry name" value="GAF"/>
    <property type="match status" value="1"/>
</dbReference>
<dbReference type="SMART" id="SM00388">
    <property type="entry name" value="HisKA"/>
    <property type="match status" value="1"/>
</dbReference>
<dbReference type="CDD" id="cd00156">
    <property type="entry name" value="REC"/>
    <property type="match status" value="1"/>
</dbReference>
<evidence type="ECO:0000256" key="7">
    <source>
        <dbReference type="SAM" id="Coils"/>
    </source>
</evidence>
<evidence type="ECO:0000313" key="11">
    <source>
        <dbReference type="Proteomes" id="UP001143304"/>
    </source>
</evidence>
<evidence type="ECO:0000259" key="9">
    <source>
        <dbReference type="PROSITE" id="PS50110"/>
    </source>
</evidence>
<dbReference type="InterPro" id="IPR004358">
    <property type="entry name" value="Sig_transdc_His_kin-like_C"/>
</dbReference>
<organism evidence="10 11">
    <name type="scientific">Candidatus Marimicrobium litorale</name>
    <dbReference type="NCBI Taxonomy" id="2518991"/>
    <lineage>
        <taxon>Bacteria</taxon>
        <taxon>Pseudomonadati</taxon>
        <taxon>Pseudomonadota</taxon>
        <taxon>Gammaproteobacteria</taxon>
        <taxon>Cellvibrionales</taxon>
        <taxon>Halieaceae</taxon>
        <taxon>Marimicrobium</taxon>
    </lineage>
</organism>
<feature type="domain" description="Histidine kinase" evidence="8">
    <location>
        <begin position="311"/>
        <end position="536"/>
    </location>
</feature>
<keyword evidence="4" id="KW-0808">Transferase</keyword>
<dbReference type="InterPro" id="IPR003018">
    <property type="entry name" value="GAF"/>
</dbReference>
<gene>
    <name evidence="10" type="ORF">EYC82_02960</name>
</gene>
<proteinExistence type="predicted"/>
<dbReference type="SUPFAM" id="SSF55781">
    <property type="entry name" value="GAF domain-like"/>
    <property type="match status" value="1"/>
</dbReference>
<dbReference type="InterPro" id="IPR029016">
    <property type="entry name" value="GAF-like_dom_sf"/>
</dbReference>
<dbReference type="SUPFAM" id="SSF52172">
    <property type="entry name" value="CheY-like"/>
    <property type="match status" value="1"/>
</dbReference>
<dbReference type="Gene3D" id="3.30.450.40">
    <property type="match status" value="1"/>
</dbReference>
<dbReference type="PROSITE" id="PS50109">
    <property type="entry name" value="HIS_KIN"/>
    <property type="match status" value="1"/>
</dbReference>
<keyword evidence="3 6" id="KW-0597">Phosphoprotein</keyword>
<dbReference type="SUPFAM" id="SSF47384">
    <property type="entry name" value="Homodimeric domain of signal transducing histidine kinase"/>
    <property type="match status" value="1"/>
</dbReference>
<dbReference type="Proteomes" id="UP001143304">
    <property type="component" value="Unassembled WGS sequence"/>
</dbReference>
<dbReference type="EC" id="2.7.13.3" evidence="2"/>
<evidence type="ECO:0000256" key="5">
    <source>
        <dbReference type="ARBA" id="ARBA00022777"/>
    </source>
</evidence>
<name>A0ABT3T231_9GAMM</name>
<dbReference type="PRINTS" id="PR00344">
    <property type="entry name" value="BCTRLSENSOR"/>
</dbReference>
<dbReference type="PANTHER" id="PTHR43065:SF42">
    <property type="entry name" value="TWO-COMPONENT SENSOR PPRA"/>
    <property type="match status" value="1"/>
</dbReference>
<keyword evidence="7" id="KW-0175">Coiled coil</keyword>
<feature type="modified residue" description="4-aspartylphosphate" evidence="6">
    <location>
        <position position="608"/>
    </location>
</feature>
<keyword evidence="5" id="KW-0418">Kinase</keyword>
<protein>
    <recommendedName>
        <fullName evidence="2">histidine kinase</fullName>
        <ecNumber evidence="2">2.7.13.3</ecNumber>
    </recommendedName>
</protein>
<dbReference type="EMBL" id="SHNO01000001">
    <property type="protein sequence ID" value="MCX2976315.1"/>
    <property type="molecule type" value="Genomic_DNA"/>
</dbReference>
<evidence type="ECO:0000256" key="3">
    <source>
        <dbReference type="ARBA" id="ARBA00022553"/>
    </source>
</evidence>
<dbReference type="Gene3D" id="3.40.50.2300">
    <property type="match status" value="1"/>
</dbReference>
<dbReference type="CDD" id="cd00082">
    <property type="entry name" value="HisKA"/>
    <property type="match status" value="1"/>
</dbReference>